<dbReference type="Proteomes" id="UP000249661">
    <property type="component" value="Unassembled WGS sequence"/>
</dbReference>
<evidence type="ECO:0000313" key="2">
    <source>
        <dbReference type="Proteomes" id="UP000249661"/>
    </source>
</evidence>
<organism evidence="1 2">
    <name type="scientific">Aspergillus aculeatinus CBS 121060</name>
    <dbReference type="NCBI Taxonomy" id="1448322"/>
    <lineage>
        <taxon>Eukaryota</taxon>
        <taxon>Fungi</taxon>
        <taxon>Dikarya</taxon>
        <taxon>Ascomycota</taxon>
        <taxon>Pezizomycotina</taxon>
        <taxon>Eurotiomycetes</taxon>
        <taxon>Eurotiomycetidae</taxon>
        <taxon>Eurotiales</taxon>
        <taxon>Aspergillaceae</taxon>
        <taxon>Aspergillus</taxon>
        <taxon>Aspergillus subgen. Circumdati</taxon>
    </lineage>
</organism>
<proteinExistence type="predicted"/>
<accession>A0ACD1H039</accession>
<evidence type="ECO:0000313" key="1">
    <source>
        <dbReference type="EMBL" id="RAH66834.1"/>
    </source>
</evidence>
<name>A0ACD1H039_9EURO</name>
<sequence length="69" mass="7288">MEPDGQSQNRCNRPPSDSNSLLHVQSTVPNKEHPASSAAARDATPSPTVTSHISLPPSPISHQPSSPPR</sequence>
<reference evidence="1" key="1">
    <citation type="submission" date="2018-02" db="EMBL/GenBank/DDBJ databases">
        <title>The genomes of Aspergillus section Nigri reveals drivers in fungal speciation.</title>
        <authorList>
            <consortium name="DOE Joint Genome Institute"/>
            <person name="Vesth T.C."/>
            <person name="Nybo J."/>
            <person name="Theobald S."/>
            <person name="Brandl J."/>
            <person name="Frisvad J.C."/>
            <person name="Nielsen K.F."/>
            <person name="Lyhne E.K."/>
            <person name="Kogle M.E."/>
            <person name="Kuo A."/>
            <person name="Riley R."/>
            <person name="Clum A."/>
            <person name="Nolan M."/>
            <person name="Lipzen A."/>
            <person name="Salamov A."/>
            <person name="Henrissat B."/>
            <person name="Wiebenga A."/>
            <person name="De vries R.P."/>
            <person name="Grigoriev I.V."/>
            <person name="Mortensen U.H."/>
            <person name="Andersen M.R."/>
            <person name="Baker S.E."/>
        </authorList>
    </citation>
    <scope>NUCLEOTIDE SEQUENCE</scope>
    <source>
        <strain evidence="1">CBS 121060</strain>
    </source>
</reference>
<dbReference type="EMBL" id="KZ824979">
    <property type="protein sequence ID" value="RAH66834.1"/>
    <property type="molecule type" value="Genomic_DNA"/>
</dbReference>
<keyword evidence="2" id="KW-1185">Reference proteome</keyword>
<protein>
    <submittedName>
        <fullName evidence="1">Uncharacterized protein</fullName>
    </submittedName>
</protein>
<gene>
    <name evidence="1" type="ORF">BO66DRAFT_394352</name>
</gene>